<organism evidence="1 2">
    <name type="scientific">Mucor flavus</name>
    <dbReference type="NCBI Taxonomy" id="439312"/>
    <lineage>
        <taxon>Eukaryota</taxon>
        <taxon>Fungi</taxon>
        <taxon>Fungi incertae sedis</taxon>
        <taxon>Mucoromycota</taxon>
        <taxon>Mucoromycotina</taxon>
        <taxon>Mucoromycetes</taxon>
        <taxon>Mucorales</taxon>
        <taxon>Mucorineae</taxon>
        <taxon>Mucoraceae</taxon>
        <taxon>Mucor</taxon>
    </lineage>
</organism>
<dbReference type="SUPFAM" id="SSF53067">
    <property type="entry name" value="Actin-like ATPase domain"/>
    <property type="match status" value="1"/>
</dbReference>
<gene>
    <name evidence="1" type="ORF">MFLAVUS_003587</name>
</gene>
<dbReference type="InterPro" id="IPR043129">
    <property type="entry name" value="ATPase_NBD"/>
</dbReference>
<keyword evidence="2" id="KW-1185">Reference proteome</keyword>
<name>A0ABP9YTH4_9FUNG</name>
<reference evidence="1 2" key="1">
    <citation type="submission" date="2024-04" db="EMBL/GenBank/DDBJ databases">
        <title>genome sequences of Mucor flavus KT1a and Helicostylum pulchrum KT1b strains isolated from the surface of a dry-aged beef.</title>
        <authorList>
            <person name="Toyotome T."/>
            <person name="Hosono M."/>
            <person name="Torimaru M."/>
            <person name="Fukuda K."/>
            <person name="Mikami N."/>
        </authorList>
    </citation>
    <scope>NUCLEOTIDE SEQUENCE [LARGE SCALE GENOMIC DNA]</scope>
    <source>
        <strain evidence="1 2">KT1a</strain>
    </source>
</reference>
<accession>A0ABP9YTH4</accession>
<evidence type="ECO:0000313" key="1">
    <source>
        <dbReference type="EMBL" id="GAA5810168.1"/>
    </source>
</evidence>
<sequence length="399" mass="46445">MHWLYSVCNSYNFKEDFKLENLSYCLSCPTFLNNFFADCFVEEDSYEQNLDYEDSPEEIIPFPSITNFSGGPINIFMDDLEKRVFSPYIDYIVNYIMNVYQEDTRESKNFLSGKYCTDANFYEKLSSQNDGKLEQCISLIEDTDGDAVSLGAVSFGLKIKNLQIPFFHGAEPQKNARSNENLETEHNSKEVDFILDEVLKRQSTIKFIVLVGGFSSNSYLQQQIQDEFRGCYDVKFPEEGAVAVSRGAVSYGLNPRLISSKRASQSIALEVRTPFEKSKCDRFEKRVDRFDKKLDIFDTRAYDKIYSKNRLKFFVSQSGYIQDFKFFHRKVTKEDDRENWRYVSRRHTKYLEEIIKLPKVEEINAGDPAHFNVRLKTDNVSATATIEKLKKLLTARKHL</sequence>
<evidence type="ECO:0000313" key="2">
    <source>
        <dbReference type="Proteomes" id="UP001473302"/>
    </source>
</evidence>
<protein>
    <submittedName>
        <fullName evidence="1">Uncharacterized protein</fullName>
    </submittedName>
</protein>
<comment type="caution">
    <text evidence="1">The sequence shown here is derived from an EMBL/GenBank/DDBJ whole genome shotgun (WGS) entry which is preliminary data.</text>
</comment>
<proteinExistence type="predicted"/>
<dbReference type="PANTHER" id="PTHR14187:SF5">
    <property type="entry name" value="HEAT SHOCK 70 KDA PROTEIN 12A"/>
    <property type="match status" value="1"/>
</dbReference>
<dbReference type="EMBL" id="BAABUK010000006">
    <property type="protein sequence ID" value="GAA5810168.1"/>
    <property type="molecule type" value="Genomic_DNA"/>
</dbReference>
<dbReference type="Proteomes" id="UP001473302">
    <property type="component" value="Unassembled WGS sequence"/>
</dbReference>
<dbReference type="PANTHER" id="PTHR14187">
    <property type="entry name" value="ALPHA KINASE/ELONGATION FACTOR 2 KINASE"/>
    <property type="match status" value="1"/>
</dbReference>